<feature type="domain" description="DUF7918" evidence="2">
    <location>
        <begin position="8"/>
        <end position="204"/>
    </location>
</feature>
<organism evidence="3 4">
    <name type="scientific">Rickenella mellea</name>
    <dbReference type="NCBI Taxonomy" id="50990"/>
    <lineage>
        <taxon>Eukaryota</taxon>
        <taxon>Fungi</taxon>
        <taxon>Dikarya</taxon>
        <taxon>Basidiomycota</taxon>
        <taxon>Agaricomycotina</taxon>
        <taxon>Agaricomycetes</taxon>
        <taxon>Hymenochaetales</taxon>
        <taxon>Rickenellaceae</taxon>
        <taxon>Rickenella</taxon>
    </lineage>
</organism>
<protein>
    <recommendedName>
        <fullName evidence="2">DUF7918 domain-containing protein</fullName>
    </recommendedName>
</protein>
<feature type="region of interest" description="Disordered" evidence="1">
    <location>
        <begin position="255"/>
        <end position="296"/>
    </location>
</feature>
<evidence type="ECO:0000259" key="2">
    <source>
        <dbReference type="Pfam" id="PF25534"/>
    </source>
</evidence>
<feature type="region of interest" description="Disordered" evidence="1">
    <location>
        <begin position="310"/>
        <end position="344"/>
    </location>
</feature>
<dbReference type="Pfam" id="PF25534">
    <property type="entry name" value="DUF7918"/>
    <property type="match status" value="1"/>
</dbReference>
<dbReference type="OrthoDB" id="3237202at2759"/>
<keyword evidence="4" id="KW-1185">Reference proteome</keyword>
<dbReference type="AlphaFoldDB" id="A0A4Y7QBA4"/>
<dbReference type="InterPro" id="IPR057678">
    <property type="entry name" value="DUF7918"/>
</dbReference>
<gene>
    <name evidence="3" type="ORF">BD410DRAFT_785599</name>
</gene>
<proteinExistence type="predicted"/>
<evidence type="ECO:0000313" key="3">
    <source>
        <dbReference type="EMBL" id="TDL24874.1"/>
    </source>
</evidence>
<evidence type="ECO:0000256" key="1">
    <source>
        <dbReference type="SAM" id="MobiDB-lite"/>
    </source>
</evidence>
<accession>A0A4Y7QBA4</accession>
<dbReference type="Proteomes" id="UP000294933">
    <property type="component" value="Unassembled WGS sequence"/>
</dbReference>
<sequence length="366" mass="39080">MPTHKGFTTWISCEGKVLEEFETRFDADGIKVTCWIPSEAGKHFSIHWQDHGSQIPSAAYISLDGCTVSGRFLWGSGATFRSGVRSGPCTERPFSFAKIEKTTSRPSQVPPAHEIGTIILRIKQVQRGDPRTPNRYQVLPPPLSQEWSGTTGGVCTTFGREVAYYEQYPQTWSAHPWDATQPGSFAKFVFRYRPLDFLQAQGIATATSTGTVPAPVPPSPMPGAVPVIPGFGAFAVANNVKGIYSMYTAPSSVPVSAPSSSTTPVAATPSPAQRKVTPRRPSTRKPSGASSRSVSASSVTFVMPSVPASASASMASSPTGSLKGKETATADSTPRAMSPVISDTSTSRLFSEFLNFGDEDENMDVS</sequence>
<feature type="compositionally biased region" description="Low complexity" evidence="1">
    <location>
        <begin position="255"/>
        <end position="272"/>
    </location>
</feature>
<dbReference type="VEuPathDB" id="FungiDB:BD410DRAFT_785599"/>
<feature type="compositionally biased region" description="Low complexity" evidence="1">
    <location>
        <begin position="287"/>
        <end position="296"/>
    </location>
</feature>
<dbReference type="EMBL" id="ML170165">
    <property type="protein sequence ID" value="TDL24874.1"/>
    <property type="molecule type" value="Genomic_DNA"/>
</dbReference>
<dbReference type="PANTHER" id="PTHR36223:SF5">
    <property type="entry name" value="BETA-LACTAMASE-TYPE TRANSPEPTIDASE FOLD DOMAIN CONTAINING PROTEIN"/>
    <property type="match status" value="1"/>
</dbReference>
<name>A0A4Y7QBA4_9AGAM</name>
<dbReference type="PANTHER" id="PTHR36223">
    <property type="entry name" value="BETA-LACTAMASE-TYPE TRANSPEPTIDASE FOLD DOMAIN CONTAINING PROTEIN"/>
    <property type="match status" value="1"/>
</dbReference>
<reference evidence="3 4" key="1">
    <citation type="submission" date="2018-06" db="EMBL/GenBank/DDBJ databases">
        <title>A transcriptomic atlas of mushroom development highlights an independent origin of complex multicellularity.</title>
        <authorList>
            <consortium name="DOE Joint Genome Institute"/>
            <person name="Krizsan K."/>
            <person name="Almasi E."/>
            <person name="Merenyi Z."/>
            <person name="Sahu N."/>
            <person name="Viragh M."/>
            <person name="Koszo T."/>
            <person name="Mondo S."/>
            <person name="Kiss B."/>
            <person name="Balint B."/>
            <person name="Kues U."/>
            <person name="Barry K."/>
            <person name="Hegedus J.C."/>
            <person name="Henrissat B."/>
            <person name="Johnson J."/>
            <person name="Lipzen A."/>
            <person name="Ohm R."/>
            <person name="Nagy I."/>
            <person name="Pangilinan J."/>
            <person name="Yan J."/>
            <person name="Xiong Y."/>
            <person name="Grigoriev I.V."/>
            <person name="Hibbett D.S."/>
            <person name="Nagy L.G."/>
        </authorList>
    </citation>
    <scope>NUCLEOTIDE SEQUENCE [LARGE SCALE GENOMIC DNA]</scope>
    <source>
        <strain evidence="3 4">SZMC22713</strain>
    </source>
</reference>
<evidence type="ECO:0000313" key="4">
    <source>
        <dbReference type="Proteomes" id="UP000294933"/>
    </source>
</evidence>